<evidence type="ECO:0000313" key="2">
    <source>
        <dbReference type="EMBL" id="AWA45001.1"/>
    </source>
</evidence>
<feature type="region of interest" description="Disordered" evidence="1">
    <location>
        <begin position="205"/>
        <end position="241"/>
    </location>
</feature>
<feature type="compositionally biased region" description="Basic residues" evidence="1">
    <location>
        <begin position="31"/>
        <end position="44"/>
    </location>
</feature>
<name>A0A678T8X2_SACOF</name>
<dbReference type="PANTHER" id="PTHR33090">
    <property type="entry name" value="DUF3774 DOMAIN PROTEIN-RELATED"/>
    <property type="match status" value="1"/>
</dbReference>
<dbReference type="AlphaFoldDB" id="A0A678T8X2"/>
<gene>
    <name evidence="2" type="ORF">SO148P11_000009</name>
</gene>
<dbReference type="EMBL" id="MH182554">
    <property type="protein sequence ID" value="AWA45001.1"/>
    <property type="molecule type" value="Genomic_DNA"/>
</dbReference>
<reference evidence="2" key="1">
    <citation type="submission" date="2018-04" db="EMBL/GenBank/DDBJ databases">
        <title>Comparative Analysis of Homologous Sequences of Saccharum officinarum and Saccharum spontaneum Reveals Independent Polyploidization Events.</title>
        <authorList>
            <person name="Sharma A."/>
            <person name="Song J."/>
            <person name="Lin Q."/>
            <person name="Singh R."/>
            <person name="Ramos N."/>
            <person name="Wang K."/>
            <person name="Zhang J."/>
            <person name="Ming R."/>
            <person name="Yu Q."/>
        </authorList>
    </citation>
    <scope>NUCLEOTIDE SEQUENCE</scope>
</reference>
<dbReference type="InterPro" id="IPR022251">
    <property type="entry name" value="DUF3774_wound-induced"/>
</dbReference>
<feature type="region of interest" description="Disordered" evidence="1">
    <location>
        <begin position="1"/>
        <end position="60"/>
    </location>
</feature>
<protein>
    <submittedName>
        <fullName evidence="2">Uncharacterized protein</fullName>
    </submittedName>
</protein>
<organism evidence="2">
    <name type="scientific">Saccharum officinarum</name>
    <name type="common">Sugarcane</name>
    <dbReference type="NCBI Taxonomy" id="4547"/>
    <lineage>
        <taxon>Eukaryota</taxon>
        <taxon>Viridiplantae</taxon>
        <taxon>Streptophyta</taxon>
        <taxon>Embryophyta</taxon>
        <taxon>Tracheophyta</taxon>
        <taxon>Spermatophyta</taxon>
        <taxon>Magnoliopsida</taxon>
        <taxon>Liliopsida</taxon>
        <taxon>Poales</taxon>
        <taxon>Poaceae</taxon>
        <taxon>PACMAD clade</taxon>
        <taxon>Panicoideae</taxon>
        <taxon>Andropogonodae</taxon>
        <taxon>Andropogoneae</taxon>
        <taxon>Saccharinae</taxon>
        <taxon>Saccharum</taxon>
        <taxon>Saccharum officinarum species complex</taxon>
    </lineage>
</organism>
<accession>A0A678T8X2</accession>
<sequence length="241" mass="26269">MGSAQESEPQAAVSESPRYPRKLGSAAPTYFRHRPIPASRRRRDRSLEGGGRPDHQEMAGAAKASWTVAMSVGVAEALKDQVDLCRWNYVLRSFHWTAKANVRSSLATQAMKLAPPAAASIEKRRADKAAKEGMRTVIENQSPSKLEKPGAESPRRKTRRKMASAAKASWMVAMSVGAVEALKDQAGLCRWNYALRSIHRAAKANAPSFAQAKKMAPVEKRQADKAEEGMRTVISRAGASS</sequence>
<dbReference type="Pfam" id="PF12609">
    <property type="entry name" value="DUF3774"/>
    <property type="match status" value="2"/>
</dbReference>
<feature type="region of interest" description="Disordered" evidence="1">
    <location>
        <begin position="128"/>
        <end position="159"/>
    </location>
</feature>
<proteinExistence type="predicted"/>
<evidence type="ECO:0000256" key="1">
    <source>
        <dbReference type="SAM" id="MobiDB-lite"/>
    </source>
</evidence>
<feature type="compositionally biased region" description="Basic and acidic residues" evidence="1">
    <location>
        <begin position="145"/>
        <end position="155"/>
    </location>
</feature>
<feature type="compositionally biased region" description="Basic and acidic residues" evidence="1">
    <location>
        <begin position="216"/>
        <end position="230"/>
    </location>
</feature>
<feature type="compositionally biased region" description="Basic and acidic residues" evidence="1">
    <location>
        <begin position="45"/>
        <end position="57"/>
    </location>
</feature>